<name>A0A061SB20_9CHLO</name>
<organism evidence="1">
    <name type="scientific">Tetraselmis sp. GSL018</name>
    <dbReference type="NCBI Taxonomy" id="582737"/>
    <lineage>
        <taxon>Eukaryota</taxon>
        <taxon>Viridiplantae</taxon>
        <taxon>Chlorophyta</taxon>
        <taxon>core chlorophytes</taxon>
        <taxon>Chlorodendrophyceae</taxon>
        <taxon>Chlorodendrales</taxon>
        <taxon>Chlorodendraceae</taxon>
        <taxon>Tetraselmis</taxon>
    </lineage>
</organism>
<reference evidence="1" key="1">
    <citation type="submission" date="2014-05" db="EMBL/GenBank/DDBJ databases">
        <title>The transcriptome of the halophilic microalga Tetraselmis sp. GSL018 isolated from the Great Salt Lake, Utah.</title>
        <authorList>
            <person name="Jinkerson R.E."/>
            <person name="D'Adamo S."/>
            <person name="Posewitz M.C."/>
        </authorList>
    </citation>
    <scope>NUCLEOTIDE SEQUENCE</scope>
    <source>
        <strain evidence="1">GSL018</strain>
    </source>
</reference>
<sequence length="123" mass="13324">MVAISNVGGSVTSALVVALIACSIRLFRAAALSHGSRVQPPKRALKMRGRYVGTISSAALKCLVDAKPFPYLLLDLRQGHSLHSPNMLTRALPDEYGASFHIPAEELESFFSSGTKNRREQNS</sequence>
<dbReference type="EMBL" id="GBEZ01005213">
    <property type="protein sequence ID" value="JAC80070.1"/>
    <property type="molecule type" value="Transcribed_RNA"/>
</dbReference>
<proteinExistence type="predicted"/>
<gene>
    <name evidence="1" type="ORF">TSPGSL018_11122</name>
</gene>
<feature type="non-terminal residue" evidence="1">
    <location>
        <position position="123"/>
    </location>
</feature>
<protein>
    <submittedName>
        <fullName evidence="1">Uncharacterized protein</fullName>
    </submittedName>
</protein>
<accession>A0A061SB20</accession>
<evidence type="ECO:0000313" key="1">
    <source>
        <dbReference type="EMBL" id="JAC80070.1"/>
    </source>
</evidence>
<dbReference type="AlphaFoldDB" id="A0A061SB20"/>